<evidence type="ECO:0000256" key="4">
    <source>
        <dbReference type="SAM" id="MobiDB-lite"/>
    </source>
</evidence>
<keyword evidence="3" id="KW-0472">Membrane</keyword>
<keyword evidence="2" id="KW-0812">Transmembrane</keyword>
<dbReference type="PANTHER" id="PTHR21461:SF69">
    <property type="entry name" value="GLYCOSYLTRANSFERASE FAMILY 92 PROTEIN"/>
    <property type="match status" value="1"/>
</dbReference>
<evidence type="ECO:0000313" key="6">
    <source>
        <dbReference type="Proteomes" id="UP000193870"/>
    </source>
</evidence>
<keyword evidence="3" id="KW-1133">Transmembrane helix</keyword>
<evidence type="ECO:0000313" key="5">
    <source>
        <dbReference type="EMBL" id="SLN14426.1"/>
    </source>
</evidence>
<proteinExistence type="predicted"/>
<evidence type="ECO:0000256" key="1">
    <source>
        <dbReference type="ARBA" id="ARBA00004167"/>
    </source>
</evidence>
<dbReference type="PANTHER" id="PTHR21461">
    <property type="entry name" value="GLYCOSYLTRANSFERASE FAMILY 92 PROTEIN"/>
    <property type="match status" value="1"/>
</dbReference>
<evidence type="ECO:0008006" key="7">
    <source>
        <dbReference type="Google" id="ProtNLM"/>
    </source>
</evidence>
<dbReference type="EMBL" id="FWFV01000001">
    <property type="protein sequence ID" value="SLN14426.1"/>
    <property type="molecule type" value="Genomic_DNA"/>
</dbReference>
<dbReference type="AlphaFoldDB" id="A0A1Y5RCT0"/>
<reference evidence="5 6" key="1">
    <citation type="submission" date="2017-03" db="EMBL/GenBank/DDBJ databases">
        <authorList>
            <person name="Afonso C.L."/>
            <person name="Miller P.J."/>
            <person name="Scott M.A."/>
            <person name="Spackman E."/>
            <person name="Goraichik I."/>
            <person name="Dimitrov K.M."/>
            <person name="Suarez D.L."/>
            <person name="Swayne D.E."/>
        </authorList>
    </citation>
    <scope>NUCLEOTIDE SEQUENCE [LARGE SCALE GENOMIC DNA]</scope>
    <source>
        <strain evidence="5 6">CECT 7066</strain>
    </source>
</reference>
<accession>A0A1Y5RCT0</accession>
<organism evidence="5 6">
    <name type="scientific">Palleronia marisminoris</name>
    <dbReference type="NCBI Taxonomy" id="315423"/>
    <lineage>
        <taxon>Bacteria</taxon>
        <taxon>Pseudomonadati</taxon>
        <taxon>Pseudomonadota</taxon>
        <taxon>Alphaproteobacteria</taxon>
        <taxon>Rhodobacterales</taxon>
        <taxon>Roseobacteraceae</taxon>
        <taxon>Palleronia</taxon>
    </lineage>
</organism>
<keyword evidence="6" id="KW-1185">Reference proteome</keyword>
<name>A0A1Y5RCT0_9RHOB</name>
<evidence type="ECO:0000256" key="2">
    <source>
        <dbReference type="ARBA" id="ARBA00022692"/>
    </source>
</evidence>
<dbReference type="GO" id="GO:0016757">
    <property type="term" value="F:glycosyltransferase activity"/>
    <property type="evidence" value="ECO:0007669"/>
    <property type="project" value="TreeGrafter"/>
</dbReference>
<dbReference type="Pfam" id="PF13704">
    <property type="entry name" value="Glyco_tranf_2_4"/>
    <property type="match status" value="1"/>
</dbReference>
<dbReference type="GO" id="GO:0005737">
    <property type="term" value="C:cytoplasm"/>
    <property type="evidence" value="ECO:0007669"/>
    <property type="project" value="TreeGrafter"/>
</dbReference>
<feature type="region of interest" description="Disordered" evidence="4">
    <location>
        <begin position="164"/>
        <end position="190"/>
    </location>
</feature>
<comment type="subcellular location">
    <subcellularLocation>
        <location evidence="1">Membrane</location>
        <topology evidence="1">Single-pass membrane protein</topology>
    </subcellularLocation>
</comment>
<dbReference type="STRING" id="315423.SAMN04488020_101259"/>
<dbReference type="GO" id="GO:0016020">
    <property type="term" value="C:membrane"/>
    <property type="evidence" value="ECO:0007669"/>
    <property type="project" value="UniProtKB-SubCell"/>
</dbReference>
<dbReference type="Proteomes" id="UP000193870">
    <property type="component" value="Unassembled WGS sequence"/>
</dbReference>
<evidence type="ECO:0000256" key="3">
    <source>
        <dbReference type="ARBA" id="ARBA00022989"/>
    </source>
</evidence>
<protein>
    <recommendedName>
        <fullName evidence="7">Glycosyl transferase family 2</fullName>
    </recommendedName>
</protein>
<gene>
    <name evidence="5" type="ORF">PAM7066_00260</name>
</gene>
<sequence length="746" mass="83441">MDVIHRHLATQDVGRGQLWALVPGDRDRVSCFFPAGFPQQAITNTDGFVVEELRSIGSGVQVIGRAGRVGEGRVLPLVGDRRTGLATNPERQLFRSLRTALTQRMAEDDRALRDWLVWHAHHHGLEAALVVDRSGANPAAVVARLAAQPVEGIARVMILTTDQPLGRPGEGDERLPFHAPDAPGKDRMQVPAPDPLRAPFGEMILYELCRALYLGEARGVLNVDVSDLVTPGQPTVFEMAEASPRGVVMLAGRRIYPWGVDDAASLGFADHICERFDGAPGNPRWCIAPDQLPDGAVWRMVRIGGVDAGDRARLYWRCTGLRHPTARISEIVPKTALVEDALLLATLPAFFGGTPQRPPTEELKPAAQRSTNVTGIVTTMKNEGPFILEWIAYHRAIGVDTFLVYSNDCTDGTDRMLDLLQTKGILQHRENPFRKTDLKPQHAALQAADAEPVIKALDWVVCMDCDEFINIHIGEGRLTDLFAAVPDANMISMTWRLFGNGDVDGFRDELITERFTSCAPQFARKPHQAWGFKTLTRNTGIFKKLGVHRPKGLKPQLVGHVNWVNGSGEPMPETEYRNAWRSTIGTYGYDLVTLNHYALRSAESFLVKRDRGRVNHVDRDQGLNYWFRMNFNAEEDRSIQRMLPRLREEYDRLMADPEIAAQHRACVAAHRARIDALRRTAKYDDFYREITGERLRRLSRMLEHFGSNVFLAGPDVIPDEVLDFADRPDFFFTIPDAQVPSEAAAR</sequence>